<reference evidence="1" key="2">
    <citation type="journal article" date="2022" name="Microbiol. Resour. Announc.">
        <title>Metagenome Sequencing to Explore Phylogenomics of Terrestrial Cyanobacteria.</title>
        <authorList>
            <person name="Ward R.D."/>
            <person name="Stajich J.E."/>
            <person name="Johansen J.R."/>
            <person name="Huntemann M."/>
            <person name="Clum A."/>
            <person name="Foster B."/>
            <person name="Foster B."/>
            <person name="Roux S."/>
            <person name="Palaniappan K."/>
            <person name="Varghese N."/>
            <person name="Mukherjee S."/>
            <person name="Reddy T.B.K."/>
            <person name="Daum C."/>
            <person name="Copeland A."/>
            <person name="Chen I.A."/>
            <person name="Ivanova N.N."/>
            <person name="Kyrpides N.C."/>
            <person name="Shapiro N."/>
            <person name="Eloe-Fadrosh E.A."/>
            <person name="Pietrasiak N."/>
        </authorList>
    </citation>
    <scope>NUCLEOTIDE SEQUENCE</scope>
    <source>
        <strain evidence="1">GSE-NOS-MK-12-04C</strain>
    </source>
</reference>
<evidence type="ECO:0000313" key="1">
    <source>
        <dbReference type="EMBL" id="MBW4666503.1"/>
    </source>
</evidence>
<dbReference type="AlphaFoldDB" id="A0A951QK61"/>
<comment type="caution">
    <text evidence="1">The sequence shown here is derived from an EMBL/GenBank/DDBJ whole genome shotgun (WGS) entry which is preliminary data.</text>
</comment>
<evidence type="ECO:0000313" key="2">
    <source>
        <dbReference type="Proteomes" id="UP000729701"/>
    </source>
</evidence>
<gene>
    <name evidence="1" type="ORF">KME60_03405</name>
</gene>
<proteinExistence type="predicted"/>
<sequence>MTYLLTQKIMKKSEDPHGDKSYRNRYSIDLHKFDKAIAQLAKKEDRGKANMVKQLIREALTARGVNADEE</sequence>
<dbReference type="Proteomes" id="UP000729701">
    <property type="component" value="Unassembled WGS sequence"/>
</dbReference>
<dbReference type="EMBL" id="JAHHGZ010000003">
    <property type="protein sequence ID" value="MBW4666503.1"/>
    <property type="molecule type" value="Genomic_DNA"/>
</dbReference>
<accession>A0A951QK61</accession>
<protein>
    <submittedName>
        <fullName evidence="1">Uncharacterized protein</fullName>
    </submittedName>
</protein>
<organism evidence="1 2">
    <name type="scientific">Cyanomargarita calcarea GSE-NOS-MK-12-04C</name>
    <dbReference type="NCBI Taxonomy" id="2839659"/>
    <lineage>
        <taxon>Bacteria</taxon>
        <taxon>Bacillati</taxon>
        <taxon>Cyanobacteriota</taxon>
        <taxon>Cyanophyceae</taxon>
        <taxon>Nostocales</taxon>
        <taxon>Cyanomargaritaceae</taxon>
        <taxon>Cyanomargarita</taxon>
    </lineage>
</organism>
<name>A0A951QK61_9CYAN</name>
<reference evidence="1" key="1">
    <citation type="submission" date="2021-05" db="EMBL/GenBank/DDBJ databases">
        <authorList>
            <person name="Pietrasiak N."/>
            <person name="Ward R."/>
            <person name="Stajich J.E."/>
            <person name="Kurbessoian T."/>
        </authorList>
    </citation>
    <scope>NUCLEOTIDE SEQUENCE</scope>
    <source>
        <strain evidence="1">GSE-NOS-MK-12-04C</strain>
    </source>
</reference>